<sequence length="70" mass="7851">MAKKVSKDGVVTFDPPEPTGIPGIYCVCIITGEAARKLDRDLSERIEKALEPNRRWRAESMAHARDIILD</sequence>
<name>A0A0G0PZD8_UNCC2</name>
<protein>
    <submittedName>
        <fullName evidence="1">Uncharacterized protein</fullName>
    </submittedName>
</protein>
<evidence type="ECO:0000313" key="2">
    <source>
        <dbReference type="Proteomes" id="UP000034207"/>
    </source>
</evidence>
<organism evidence="1 2">
    <name type="scientific">candidate division CPR2 bacterium GW2011_GWC2_39_10</name>
    <dbReference type="NCBI Taxonomy" id="1618345"/>
    <lineage>
        <taxon>Bacteria</taxon>
        <taxon>Bacteria division CPR2</taxon>
    </lineage>
</organism>
<dbReference type="AlphaFoldDB" id="A0A0G0PZD8"/>
<comment type="caution">
    <text evidence="1">The sequence shown here is derived from an EMBL/GenBank/DDBJ whole genome shotgun (WGS) entry which is preliminary data.</text>
</comment>
<reference evidence="1 2" key="1">
    <citation type="journal article" date="2015" name="Nature">
        <title>rRNA introns, odd ribosomes, and small enigmatic genomes across a large radiation of phyla.</title>
        <authorList>
            <person name="Brown C.T."/>
            <person name="Hug L.A."/>
            <person name="Thomas B.C."/>
            <person name="Sharon I."/>
            <person name="Castelle C.J."/>
            <person name="Singh A."/>
            <person name="Wilkins M.J."/>
            <person name="Williams K.H."/>
            <person name="Banfield J.F."/>
        </authorList>
    </citation>
    <scope>NUCLEOTIDE SEQUENCE [LARGE SCALE GENOMIC DNA]</scope>
</reference>
<proteinExistence type="predicted"/>
<dbReference type="STRING" id="1618345.UT18_C0007G0032"/>
<accession>A0A0G0PZD8</accession>
<gene>
    <name evidence="1" type="ORF">UT18_C0007G0032</name>
</gene>
<dbReference type="EMBL" id="LBVV01000007">
    <property type="protein sequence ID" value="KKQ94776.1"/>
    <property type="molecule type" value="Genomic_DNA"/>
</dbReference>
<evidence type="ECO:0000313" key="1">
    <source>
        <dbReference type="EMBL" id="KKQ94776.1"/>
    </source>
</evidence>
<dbReference type="Proteomes" id="UP000034207">
    <property type="component" value="Unassembled WGS sequence"/>
</dbReference>